<dbReference type="Gene3D" id="2.60.40.10">
    <property type="entry name" value="Immunoglobulins"/>
    <property type="match status" value="1"/>
</dbReference>
<dbReference type="STRING" id="683125.SAMN05660206_103208"/>
<dbReference type="EMBL" id="FOZZ01000003">
    <property type="protein sequence ID" value="SFS61101.1"/>
    <property type="molecule type" value="Genomic_DNA"/>
</dbReference>
<organism evidence="2 3">
    <name type="scientific">Sphingobacterium wenxiniae</name>
    <dbReference type="NCBI Taxonomy" id="683125"/>
    <lineage>
        <taxon>Bacteria</taxon>
        <taxon>Pseudomonadati</taxon>
        <taxon>Bacteroidota</taxon>
        <taxon>Sphingobacteriia</taxon>
        <taxon>Sphingobacteriales</taxon>
        <taxon>Sphingobacteriaceae</taxon>
        <taxon>Sphingobacterium</taxon>
    </lineage>
</organism>
<dbReference type="InterPro" id="IPR013783">
    <property type="entry name" value="Ig-like_fold"/>
</dbReference>
<protein>
    <recommendedName>
        <fullName evidence="4">SD-repeat containing protein B domain-containing protein</fullName>
    </recommendedName>
</protein>
<dbReference type="SUPFAM" id="SSF117074">
    <property type="entry name" value="Hypothetical protein PA1324"/>
    <property type="match status" value="1"/>
</dbReference>
<keyword evidence="3" id="KW-1185">Reference proteome</keyword>
<evidence type="ECO:0000256" key="1">
    <source>
        <dbReference type="SAM" id="SignalP"/>
    </source>
</evidence>
<evidence type="ECO:0008006" key="4">
    <source>
        <dbReference type="Google" id="ProtNLM"/>
    </source>
</evidence>
<reference evidence="2 3" key="1">
    <citation type="submission" date="2016-10" db="EMBL/GenBank/DDBJ databases">
        <authorList>
            <person name="de Groot N.N."/>
        </authorList>
    </citation>
    <scope>NUCLEOTIDE SEQUENCE [LARGE SCALE GENOMIC DNA]</scope>
    <source>
        <strain evidence="2 3">DSM 22789</strain>
    </source>
</reference>
<feature type="chain" id="PRO_5011567630" description="SD-repeat containing protein B domain-containing protein" evidence="1">
    <location>
        <begin position="24"/>
        <end position="936"/>
    </location>
</feature>
<dbReference type="AlphaFoldDB" id="A0A1I6R8S4"/>
<dbReference type="OrthoDB" id="908824at2"/>
<dbReference type="Proteomes" id="UP000198785">
    <property type="component" value="Unassembled WGS sequence"/>
</dbReference>
<accession>A0A1I6R8S4</accession>
<evidence type="ECO:0000313" key="3">
    <source>
        <dbReference type="Proteomes" id="UP000198785"/>
    </source>
</evidence>
<gene>
    <name evidence="2" type="ORF">SAMN05660206_103208</name>
</gene>
<feature type="signal peptide" evidence="1">
    <location>
        <begin position="1"/>
        <end position="23"/>
    </location>
</feature>
<evidence type="ECO:0000313" key="2">
    <source>
        <dbReference type="EMBL" id="SFS61101.1"/>
    </source>
</evidence>
<dbReference type="RefSeq" id="WP_139227510.1">
    <property type="nucleotide sequence ID" value="NZ_FOZZ01000003.1"/>
</dbReference>
<proteinExistence type="predicted"/>
<keyword evidence="1" id="KW-0732">Signal</keyword>
<sequence length="936" mass="106590">MSTTSIRILYCLLSVFWAISSHAQPYAMEATAPEQQVVEGTLLSIDLGLSNLSESDFQGYWEVKAPQGLSTISPERIPVEVQRGKKRFMTLRFKVNQIAGMQGQAVRFILHQNDGTEVLSKSVRLNVPEKRHLTLQNHSEIQFFKQVGDSIRIRIQVNNNGSTDEDIRLVLSTPDRIGKREFQIIPIQLPAGADSLIQYSFVVEKYMMNLPQYNLHVAGIYANDDVFGNLTLSFNNLTSSRNYQNLSAIPIQSLSYNRNYVELMMTNALSQNPNYYLRSQGSYWAAHGKLNYQLNINQFGNFHNSPNINNTFLQYERNNTEITLGNIQENTEASVFGRGVKLSFKDTANFNQYTVGVVEKSADLLGLYNGAVSPGVTAYLRTQLAQEHPESKSYDGLLYYDYSAFDSTTNLLFSNRFDILGKQQSERTRLQGFVAGGVAYYNSNQNSISQPSAALGLKLNTQLGKWLFDSDNFYSSPYFTGNRRGMLQFVQRISRRFNSTNLSAGYQYFNFSPKFVNPRFQPMDNSNERIDVTVFHPLSRLLSLTLQPNYQRESGTFIYGTESAQVSKQAWQLGSIINFRSPNLKHSLFANTEVGFVNLVGAPSNNFALRTNMTYNWGAWNVYGSYQTGTFQIYELYNSLFFHIPLCDRYTLGSSYLGHLFQQRLQWSSQLMGNLSKSFGNSYGGNLNLNWRLPRNTIATAHFQYTLTEGITGYRYSYNNLQLGVRQNLRSQPMDKQPVKEGDIHVFCFYDTNHNGRYDEGDQPAPAYTLLINNVMFNTDKKGNVTFKKVPYGQYQVFSPLRDNYQAVSQTITVASRKVQIQVPLQQVGTLRGKVLIQYDPARSMEADLSLSNYAIIARNQEGQLFHTHTNEFGEYSLKLPSGDYDIYLDETKLAQHIFIQHNIRPVRIEIGKVHDISPFELEVKAKQAEVKRFGT</sequence>
<name>A0A1I6R8S4_9SPHI</name>